<keyword evidence="4" id="KW-1185">Reference proteome</keyword>
<dbReference type="Gene3D" id="3.10.490.10">
    <property type="entry name" value="Gamma-glutamyl cyclotransferase-like"/>
    <property type="match status" value="1"/>
</dbReference>
<dbReference type="Pfam" id="PF04752">
    <property type="entry name" value="ChaC"/>
    <property type="match status" value="1"/>
</dbReference>
<evidence type="ECO:0000256" key="1">
    <source>
        <dbReference type="ARBA" id="ARBA00012344"/>
    </source>
</evidence>
<dbReference type="AlphaFoldDB" id="A0AA41QQT5"/>
<evidence type="ECO:0000256" key="2">
    <source>
        <dbReference type="ARBA" id="ARBA00023239"/>
    </source>
</evidence>
<dbReference type="RefSeq" id="WP_035037903.1">
    <property type="nucleotide sequence ID" value="NZ_CP068983.1"/>
</dbReference>
<dbReference type="InterPro" id="IPR036568">
    <property type="entry name" value="GGCT-like_sf"/>
</dbReference>
<name>A0AA41QQT5_9HYPH</name>
<dbReference type="InterPro" id="IPR013024">
    <property type="entry name" value="GGCT-like"/>
</dbReference>
<organism evidence="3 4">
    <name type="scientific">Paradevosia shaoguanensis</name>
    <dbReference type="NCBI Taxonomy" id="1335043"/>
    <lineage>
        <taxon>Bacteria</taxon>
        <taxon>Pseudomonadati</taxon>
        <taxon>Pseudomonadota</taxon>
        <taxon>Alphaproteobacteria</taxon>
        <taxon>Hyphomicrobiales</taxon>
        <taxon>Devosiaceae</taxon>
        <taxon>Paradevosia</taxon>
    </lineage>
</organism>
<comment type="caution">
    <text evidence="3">The sequence shown here is derived from an EMBL/GenBank/DDBJ whole genome shotgun (WGS) entry which is preliminary data.</text>
</comment>
<dbReference type="EC" id="4.3.2.7" evidence="1"/>
<accession>A0AA41QQT5</accession>
<keyword evidence="2" id="KW-0456">Lyase</keyword>
<dbReference type="PANTHER" id="PTHR12192:SF2">
    <property type="entry name" value="GLUTATHIONE-SPECIFIC GAMMA-GLUTAMYLCYCLOTRANSFERASE 2"/>
    <property type="match status" value="1"/>
</dbReference>
<dbReference type="GO" id="GO:0006751">
    <property type="term" value="P:glutathione catabolic process"/>
    <property type="evidence" value="ECO:0007669"/>
    <property type="project" value="InterPro"/>
</dbReference>
<dbReference type="GO" id="GO:0061928">
    <property type="term" value="F:glutathione specific gamma-glutamylcyclotransferase activity"/>
    <property type="evidence" value="ECO:0007669"/>
    <property type="project" value="UniProtKB-EC"/>
</dbReference>
<dbReference type="CDD" id="cd06661">
    <property type="entry name" value="GGCT_like"/>
    <property type="match status" value="1"/>
</dbReference>
<reference evidence="3" key="1">
    <citation type="submission" date="2022-03" db="EMBL/GenBank/DDBJ databases">
        <title>The complete genome sequence of a Methyloterrigena soli.</title>
        <authorList>
            <person name="Zi Z."/>
        </authorList>
    </citation>
    <scope>NUCLEOTIDE SEQUENCE</scope>
    <source>
        <strain evidence="3">M48</strain>
    </source>
</reference>
<dbReference type="PANTHER" id="PTHR12192">
    <property type="entry name" value="CATION TRANSPORT PROTEIN CHAC-RELATED"/>
    <property type="match status" value="1"/>
</dbReference>
<sequence length="184" mass="20430">MDAPYDTTSHWVFGYGSLIWNPGFRFARSQLALLRGAHRSLCIYSTHHRGTPEQPGLVFGLVHGGSCQGMAFEVSHEDWSAVNAYLREREQVTAVYREALRPVQLADGRSVAALTYLVDESHIQFAGRLAVEEQLRLVRHSAGSSGPNTEYVVNTADHLERLGIRDRGLLELTRLLRNGASEAA</sequence>
<dbReference type="SUPFAM" id="SSF110857">
    <property type="entry name" value="Gamma-glutamyl cyclotransferase-like"/>
    <property type="match status" value="1"/>
</dbReference>
<protein>
    <recommendedName>
        <fullName evidence="1">glutathione-specific gamma-glutamylcyclotransferase</fullName>
        <ecNumber evidence="1">4.3.2.7</ecNumber>
    </recommendedName>
</protein>
<dbReference type="Proteomes" id="UP001156140">
    <property type="component" value="Unassembled WGS sequence"/>
</dbReference>
<gene>
    <name evidence="3" type="ORF">ML536_21010</name>
</gene>
<evidence type="ECO:0000313" key="4">
    <source>
        <dbReference type="Proteomes" id="UP001156140"/>
    </source>
</evidence>
<dbReference type="GO" id="GO:0005737">
    <property type="term" value="C:cytoplasm"/>
    <property type="evidence" value="ECO:0007669"/>
    <property type="project" value="TreeGrafter"/>
</dbReference>
<dbReference type="EMBL" id="JALAZD010000004">
    <property type="protein sequence ID" value="MCI0129322.1"/>
    <property type="molecule type" value="Genomic_DNA"/>
</dbReference>
<proteinExistence type="predicted"/>
<evidence type="ECO:0000313" key="3">
    <source>
        <dbReference type="EMBL" id="MCI0129322.1"/>
    </source>
</evidence>
<dbReference type="InterPro" id="IPR006840">
    <property type="entry name" value="ChaC"/>
</dbReference>